<evidence type="ECO:0000313" key="1">
    <source>
        <dbReference type="EMBL" id="OGH73827.1"/>
    </source>
</evidence>
<name>A0A1F6MQB0_9BACT</name>
<dbReference type="AlphaFoldDB" id="A0A1F6MQB0"/>
<organism evidence="1 2">
    <name type="scientific">Candidatus Magasanikbacteria bacterium RIFCSPHIGHO2_02_FULL_51_14</name>
    <dbReference type="NCBI Taxonomy" id="1798683"/>
    <lineage>
        <taxon>Bacteria</taxon>
        <taxon>Candidatus Magasanikiibacteriota</taxon>
    </lineage>
</organism>
<dbReference type="InterPro" id="IPR036412">
    <property type="entry name" value="HAD-like_sf"/>
</dbReference>
<protein>
    <recommendedName>
        <fullName evidence="3">Haloacid dehalogenase</fullName>
    </recommendedName>
</protein>
<evidence type="ECO:0008006" key="3">
    <source>
        <dbReference type="Google" id="ProtNLM"/>
    </source>
</evidence>
<dbReference type="Pfam" id="PF00702">
    <property type="entry name" value="Hydrolase"/>
    <property type="match status" value="1"/>
</dbReference>
<comment type="caution">
    <text evidence="1">The sequence shown here is derived from an EMBL/GenBank/DDBJ whole genome shotgun (WGS) entry which is preliminary data.</text>
</comment>
<accession>A0A1F6MQB0</accession>
<gene>
    <name evidence="1" type="ORF">A3C90_00725</name>
</gene>
<sequence length="219" mass="25202">MFIIDFDDTLFDTQAFKQVRLLAVQVTGVSEEEFWETYRQARNSPDGLFTYSNERHARILAERGYDEQEVLAALASTTGGGLKDFLFPDAMVFLQRMKAYGEPMILLSLGNPGFQELKTKGSGVDIFFDRIFMVHDTKAHVLQELFKTVGGDAVWFINDKVEETKKLCAMFPQLEPLLKISERYERKEYAESGFPHFETLTEIGSYILERRQQSPKEDV</sequence>
<reference evidence="1 2" key="1">
    <citation type="journal article" date="2016" name="Nat. Commun.">
        <title>Thousands of microbial genomes shed light on interconnected biogeochemical processes in an aquifer system.</title>
        <authorList>
            <person name="Anantharaman K."/>
            <person name="Brown C.T."/>
            <person name="Hug L.A."/>
            <person name="Sharon I."/>
            <person name="Castelle C.J."/>
            <person name="Probst A.J."/>
            <person name="Thomas B.C."/>
            <person name="Singh A."/>
            <person name="Wilkins M.J."/>
            <person name="Karaoz U."/>
            <person name="Brodie E.L."/>
            <person name="Williams K.H."/>
            <person name="Hubbard S.S."/>
            <person name="Banfield J.F."/>
        </authorList>
    </citation>
    <scope>NUCLEOTIDE SEQUENCE [LARGE SCALE GENOMIC DNA]</scope>
</reference>
<dbReference type="InterPro" id="IPR023214">
    <property type="entry name" value="HAD_sf"/>
</dbReference>
<proteinExistence type="predicted"/>
<dbReference type="STRING" id="1798683.A3C90_00725"/>
<dbReference type="Proteomes" id="UP000177457">
    <property type="component" value="Unassembled WGS sequence"/>
</dbReference>
<dbReference type="Gene3D" id="3.40.50.1000">
    <property type="entry name" value="HAD superfamily/HAD-like"/>
    <property type="match status" value="1"/>
</dbReference>
<dbReference type="EMBL" id="MFQE01000013">
    <property type="protein sequence ID" value="OGH73827.1"/>
    <property type="molecule type" value="Genomic_DNA"/>
</dbReference>
<dbReference type="SUPFAM" id="SSF56784">
    <property type="entry name" value="HAD-like"/>
    <property type="match status" value="1"/>
</dbReference>
<evidence type="ECO:0000313" key="2">
    <source>
        <dbReference type="Proteomes" id="UP000177457"/>
    </source>
</evidence>